<proteinExistence type="predicted"/>
<dbReference type="InParanoid" id="F6GZ20"/>
<dbReference type="AlphaFoldDB" id="F6GZ20"/>
<evidence type="ECO:0000313" key="2">
    <source>
        <dbReference type="Proteomes" id="UP000009183"/>
    </source>
</evidence>
<protein>
    <submittedName>
        <fullName evidence="1">Uncharacterized protein</fullName>
    </submittedName>
</protein>
<sequence>MEVAAIMATAMENGGKWSIAHDHTLVYKPLRKHNHQSQHLSFTFISVMQAILFVGKQLQRLHIEEKDVDEKGQSRSMHSVLLRKLILTASSSGIIGNAAKLLSTLNKEAADKGDLPNLFNISSGQFPEVAKARSLVQSAKEKLDLLIGLYRKQLRMNNLEFMSVSGTTHLIKVVQRNKFCENLYMYLAR</sequence>
<name>F6GZ20_VITVI</name>
<dbReference type="STRING" id="29760.F6GZ20"/>
<dbReference type="HOGENOM" id="CLU_1436818_0_0_1"/>
<dbReference type="EMBL" id="FN594983">
    <property type="protein sequence ID" value="CCB45206.1"/>
    <property type="molecule type" value="Genomic_DNA"/>
</dbReference>
<evidence type="ECO:0000313" key="1">
    <source>
        <dbReference type="EMBL" id="CCB45206.1"/>
    </source>
</evidence>
<organism evidence="1 2">
    <name type="scientific">Vitis vinifera</name>
    <name type="common">Grape</name>
    <dbReference type="NCBI Taxonomy" id="29760"/>
    <lineage>
        <taxon>Eukaryota</taxon>
        <taxon>Viridiplantae</taxon>
        <taxon>Streptophyta</taxon>
        <taxon>Embryophyta</taxon>
        <taxon>Tracheophyta</taxon>
        <taxon>Spermatophyta</taxon>
        <taxon>Magnoliopsida</taxon>
        <taxon>eudicotyledons</taxon>
        <taxon>Gunneridae</taxon>
        <taxon>Pentapetalae</taxon>
        <taxon>rosids</taxon>
        <taxon>Vitales</taxon>
        <taxon>Vitaceae</taxon>
        <taxon>Viteae</taxon>
        <taxon>Vitis</taxon>
    </lineage>
</organism>
<dbReference type="eggNOG" id="KOG0218">
    <property type="taxonomic scope" value="Eukaryota"/>
</dbReference>
<accession>F6GZ20</accession>
<reference evidence="2" key="1">
    <citation type="journal article" date="2007" name="Nature">
        <title>The grapevine genome sequence suggests ancestral hexaploidization in major angiosperm phyla.</title>
        <authorList>
            <consortium name="The French-Italian Public Consortium for Grapevine Genome Characterization."/>
            <person name="Jaillon O."/>
            <person name="Aury J.-M."/>
            <person name="Noel B."/>
            <person name="Policriti A."/>
            <person name="Clepet C."/>
            <person name="Casagrande A."/>
            <person name="Choisne N."/>
            <person name="Aubourg S."/>
            <person name="Vitulo N."/>
            <person name="Jubin C."/>
            <person name="Vezzi A."/>
            <person name="Legeai F."/>
            <person name="Hugueney P."/>
            <person name="Dasilva C."/>
            <person name="Horner D."/>
            <person name="Mica E."/>
            <person name="Jublot D."/>
            <person name="Poulain J."/>
            <person name="Bruyere C."/>
            <person name="Billault A."/>
            <person name="Segurens B."/>
            <person name="Gouyvenoux M."/>
            <person name="Ugarte E."/>
            <person name="Cattonaro F."/>
            <person name="Anthouard V."/>
            <person name="Vico V."/>
            <person name="Del Fabbro C."/>
            <person name="Alaux M."/>
            <person name="Di Gaspero G."/>
            <person name="Dumas V."/>
            <person name="Felice N."/>
            <person name="Paillard S."/>
            <person name="Juman I."/>
            <person name="Moroldo M."/>
            <person name="Scalabrin S."/>
            <person name="Canaguier A."/>
            <person name="Le Clainche I."/>
            <person name="Malacrida G."/>
            <person name="Durand E."/>
            <person name="Pesole G."/>
            <person name="Laucou V."/>
            <person name="Chatelet P."/>
            <person name="Merdinoglu D."/>
            <person name="Delledonne M."/>
            <person name="Pezzotti M."/>
            <person name="Lecharny A."/>
            <person name="Scarpelli C."/>
            <person name="Artiguenave F."/>
            <person name="Pe M.E."/>
            <person name="Valle G."/>
            <person name="Morgante M."/>
            <person name="Caboche M."/>
            <person name="Adam-Blondon A.-F."/>
            <person name="Weissenbach J."/>
            <person name="Quetier F."/>
            <person name="Wincker P."/>
        </authorList>
    </citation>
    <scope>NUCLEOTIDE SEQUENCE [LARGE SCALE GENOMIC DNA]</scope>
    <source>
        <strain evidence="2">cv. Pinot noir / PN40024</strain>
    </source>
</reference>
<keyword evidence="2" id="KW-1185">Reference proteome</keyword>
<dbReference type="PaxDb" id="29760-VIT_00s0274g00010.t01"/>
<gene>
    <name evidence="1" type="ORF">VIT_00s0274g00010</name>
</gene>
<dbReference type="Proteomes" id="UP000009183">
    <property type="component" value="Unassembled WGS sequence, unordered"/>
</dbReference>
<dbReference type="Gene3D" id="1.10.1420.10">
    <property type="match status" value="1"/>
</dbReference>